<accession>A0A1A8XUK2</accession>
<organism evidence="2 3">
    <name type="scientific">Candidatus Accumulibacter aalborgensis</name>
    <dbReference type="NCBI Taxonomy" id="1860102"/>
    <lineage>
        <taxon>Bacteria</taxon>
        <taxon>Pseudomonadati</taxon>
        <taxon>Pseudomonadota</taxon>
        <taxon>Betaproteobacteria</taxon>
        <taxon>Candidatus Accumulibacter</taxon>
    </lineage>
</organism>
<sequence length="177" mass="20098">MDILTIVVSSTVTSALISGLIGGWFSLRSKQAEYANIYYKMILERRMVAYEEVERLIGEIKIAVVDNDQRPYHLLFSGDNDHATVYKLLLGTMSNALWLTDELFDLTRQLNLLVYNATAPEKGLVEFGKNNYKTVAELRTKLERTLANDMLVLHDIPAFLKAKKPTDGYTTLPRHTT</sequence>
<proteinExistence type="predicted"/>
<protein>
    <submittedName>
        <fullName evidence="2">Uncharacterized protein</fullName>
    </submittedName>
</protein>
<dbReference type="RefSeq" id="WP_186407793.1">
    <property type="nucleotide sequence ID" value="NZ_FLQX01000124.1"/>
</dbReference>
<evidence type="ECO:0000256" key="1">
    <source>
        <dbReference type="SAM" id="Phobius"/>
    </source>
</evidence>
<dbReference type="AlphaFoldDB" id="A0A1A8XUK2"/>
<evidence type="ECO:0000313" key="3">
    <source>
        <dbReference type="Proteomes" id="UP000199169"/>
    </source>
</evidence>
<keyword evidence="1" id="KW-0812">Transmembrane</keyword>
<evidence type="ECO:0000313" key="2">
    <source>
        <dbReference type="EMBL" id="SBT07613.1"/>
    </source>
</evidence>
<dbReference type="Proteomes" id="UP000199169">
    <property type="component" value="Unassembled WGS sequence"/>
</dbReference>
<keyword evidence="3" id="KW-1185">Reference proteome</keyword>
<name>A0A1A8XUK2_9PROT</name>
<reference evidence="2 3" key="1">
    <citation type="submission" date="2016-06" db="EMBL/GenBank/DDBJ databases">
        <authorList>
            <person name="Kjaerup R.B."/>
            <person name="Dalgaard T.S."/>
            <person name="Juul-Madsen H.R."/>
        </authorList>
    </citation>
    <scope>NUCLEOTIDE SEQUENCE [LARGE SCALE GENOMIC DNA]</scope>
    <source>
        <strain evidence="2">3</strain>
    </source>
</reference>
<feature type="transmembrane region" description="Helical" evidence="1">
    <location>
        <begin position="6"/>
        <end position="27"/>
    </location>
</feature>
<keyword evidence="1" id="KW-1133">Transmembrane helix</keyword>
<keyword evidence="1" id="KW-0472">Membrane</keyword>
<dbReference type="STRING" id="1860102.ACCAA_470004"/>
<gene>
    <name evidence="2" type="ORF">ACCAA_470004</name>
</gene>
<dbReference type="EMBL" id="FLQX01000124">
    <property type="protein sequence ID" value="SBT07613.1"/>
    <property type="molecule type" value="Genomic_DNA"/>
</dbReference>